<dbReference type="GeneID" id="63818903"/>
<dbReference type="RefSeq" id="XP_040762212.1">
    <property type="nucleotide sequence ID" value="XM_040901872.1"/>
</dbReference>
<proteinExistence type="predicted"/>
<dbReference type="EMBL" id="KV427636">
    <property type="protein sequence ID" value="KZT04472.1"/>
    <property type="molecule type" value="Genomic_DNA"/>
</dbReference>
<dbReference type="Proteomes" id="UP000076871">
    <property type="component" value="Unassembled WGS sequence"/>
</dbReference>
<dbReference type="AlphaFoldDB" id="A0A165DB77"/>
<reference evidence="1 2" key="1">
    <citation type="journal article" date="2016" name="Mol. Biol. Evol.">
        <title>Comparative Genomics of Early-Diverging Mushroom-Forming Fungi Provides Insights into the Origins of Lignocellulose Decay Capabilities.</title>
        <authorList>
            <person name="Nagy L.G."/>
            <person name="Riley R."/>
            <person name="Tritt A."/>
            <person name="Adam C."/>
            <person name="Daum C."/>
            <person name="Floudas D."/>
            <person name="Sun H."/>
            <person name="Yadav J.S."/>
            <person name="Pangilinan J."/>
            <person name="Larsson K.H."/>
            <person name="Matsuura K."/>
            <person name="Barry K."/>
            <person name="Labutti K."/>
            <person name="Kuo R."/>
            <person name="Ohm R.A."/>
            <person name="Bhattacharya S.S."/>
            <person name="Shirouzu T."/>
            <person name="Yoshinaga Y."/>
            <person name="Martin F.M."/>
            <person name="Grigoriev I.V."/>
            <person name="Hibbett D.S."/>
        </authorList>
    </citation>
    <scope>NUCLEOTIDE SEQUENCE [LARGE SCALE GENOMIC DNA]</scope>
    <source>
        <strain evidence="1 2">93-53</strain>
    </source>
</reference>
<organism evidence="1 2">
    <name type="scientific">Laetiporus sulphureus 93-53</name>
    <dbReference type="NCBI Taxonomy" id="1314785"/>
    <lineage>
        <taxon>Eukaryota</taxon>
        <taxon>Fungi</taxon>
        <taxon>Dikarya</taxon>
        <taxon>Basidiomycota</taxon>
        <taxon>Agaricomycotina</taxon>
        <taxon>Agaricomycetes</taxon>
        <taxon>Polyporales</taxon>
        <taxon>Laetiporus</taxon>
    </lineage>
</organism>
<gene>
    <name evidence="1" type="ORF">LAESUDRAFT_295798</name>
</gene>
<dbReference type="InParanoid" id="A0A165DB77"/>
<accession>A0A165DB77</accession>
<keyword evidence="2" id="KW-1185">Reference proteome</keyword>
<protein>
    <submittedName>
        <fullName evidence="1">Uncharacterized protein</fullName>
    </submittedName>
</protein>
<evidence type="ECO:0000313" key="1">
    <source>
        <dbReference type="EMBL" id="KZT04472.1"/>
    </source>
</evidence>
<name>A0A165DB77_9APHY</name>
<sequence>MENLSQSTSGELRATSGHCQNLQLVSSRREIASWCHLQTHNSSAMSSPHHCDPQFRDRKVISACWGNQLQRLRLLLSAKDSTARSPTRMLPGATLLSWNATSVYEAYDVVLRSGNRGVQSRIGVSLLLENSASTIYCRIILAPFVMEVI</sequence>
<evidence type="ECO:0000313" key="2">
    <source>
        <dbReference type="Proteomes" id="UP000076871"/>
    </source>
</evidence>